<comment type="similarity">
    <text evidence="2">Belongs to the membrane magnesium transporter (TC 1.A.67) family.</text>
</comment>
<dbReference type="GO" id="GO:0015914">
    <property type="term" value="P:phospholipid transport"/>
    <property type="evidence" value="ECO:0007669"/>
    <property type="project" value="EnsemblFungi"/>
</dbReference>
<evidence type="ECO:0000256" key="2">
    <source>
        <dbReference type="ARBA" id="ARBA00006109"/>
    </source>
</evidence>
<feature type="signal peptide" evidence="6">
    <location>
        <begin position="1"/>
        <end position="22"/>
    </location>
</feature>
<dbReference type="AlphaFoldDB" id="J7S1W7"/>
<evidence type="ECO:0000256" key="4">
    <source>
        <dbReference type="ARBA" id="ARBA00022989"/>
    </source>
</evidence>
<dbReference type="GO" id="GO:0072546">
    <property type="term" value="C:EMC complex"/>
    <property type="evidence" value="ECO:0007669"/>
    <property type="project" value="EnsemblFungi"/>
</dbReference>
<feature type="chain" id="PRO_5003797392" description="ER membrane protein complex subunit 5" evidence="6">
    <location>
        <begin position="23"/>
        <end position="134"/>
    </location>
</feature>
<reference evidence="8" key="2">
    <citation type="submission" date="2012-08" db="EMBL/GenBank/DDBJ databases">
        <title>Genome sequence of Kazachstania naganishii.</title>
        <authorList>
            <person name="Gordon J.L."/>
            <person name="Armisen D."/>
            <person name="Proux-Wera E."/>
            <person name="OhEigeartaigh S.S."/>
            <person name="Byrne K.P."/>
            <person name="Wolfe K.H."/>
        </authorList>
    </citation>
    <scope>NUCLEOTIDE SEQUENCE [LARGE SCALE GENOMIC DNA]</scope>
    <source>
        <strain evidence="8">ATCC MYA-139 / BCRC 22969 / CBS 8797 / CCRC 22969 / KCTC 17520 / NBRC 10181 / NCYC 3082</strain>
    </source>
</reference>
<protein>
    <recommendedName>
        <fullName evidence="9">ER membrane protein complex subunit 5</fullName>
    </recommendedName>
</protein>
<dbReference type="InterPro" id="IPR018937">
    <property type="entry name" value="MMgT"/>
</dbReference>
<keyword evidence="6" id="KW-0732">Signal</keyword>
<keyword evidence="5" id="KW-0472">Membrane</keyword>
<keyword evidence="3" id="KW-0812">Transmembrane</keyword>
<dbReference type="InterPro" id="IPR053279">
    <property type="entry name" value="EMC_subunit"/>
</dbReference>
<evidence type="ECO:0000256" key="5">
    <source>
        <dbReference type="ARBA" id="ARBA00023136"/>
    </source>
</evidence>
<dbReference type="GeneID" id="34527429"/>
<proteinExistence type="inferred from homology"/>
<dbReference type="eggNOG" id="ENOG502S8V0">
    <property type="taxonomic scope" value="Eukaryota"/>
</dbReference>
<dbReference type="PANTHER" id="PTHR28144:SF1">
    <property type="entry name" value="ER MEMBRANE PROTEIN COMPLEX SUBUNIT 5"/>
    <property type="match status" value="1"/>
</dbReference>
<keyword evidence="8" id="KW-1185">Reference proteome</keyword>
<dbReference type="GO" id="GO:0045050">
    <property type="term" value="P:protein insertion into ER membrane by stop-transfer membrane-anchor sequence"/>
    <property type="evidence" value="ECO:0007669"/>
    <property type="project" value="EnsemblFungi"/>
</dbReference>
<evidence type="ECO:0000256" key="3">
    <source>
        <dbReference type="ARBA" id="ARBA00022692"/>
    </source>
</evidence>
<dbReference type="Proteomes" id="UP000006310">
    <property type="component" value="Chromosome 8"/>
</dbReference>
<sequence length="134" mass="15260">MGFISRLVYFVSVLLLLHAAFSSFEYHQLMKNAAQDTARTPPVPRDIVYETYAALALFITATILSHNKLTYYNLFTLKRVSQDEYLRDTALRRATTVDNMIGNDPAAEVTHTPNLADIMSKRKEVIAYLQAETR</sequence>
<name>J7S1W7_HUIN7</name>
<gene>
    <name evidence="7" type="primary">KNAG0H02820</name>
    <name evidence="7" type="ordered locus">KNAG_0H02820</name>
</gene>
<evidence type="ECO:0000256" key="6">
    <source>
        <dbReference type="SAM" id="SignalP"/>
    </source>
</evidence>
<dbReference type="GO" id="GO:0034975">
    <property type="term" value="P:protein folding in endoplasmic reticulum"/>
    <property type="evidence" value="ECO:0007669"/>
    <property type="project" value="TreeGrafter"/>
</dbReference>
<dbReference type="Pfam" id="PF10270">
    <property type="entry name" value="MMgT"/>
    <property type="match status" value="1"/>
</dbReference>
<dbReference type="STRING" id="1071383.J7S1W7"/>
<keyword evidence="4" id="KW-1133">Transmembrane helix</keyword>
<dbReference type="OrthoDB" id="44756at2759"/>
<evidence type="ECO:0000313" key="8">
    <source>
        <dbReference type="Proteomes" id="UP000006310"/>
    </source>
</evidence>
<evidence type="ECO:0000256" key="1">
    <source>
        <dbReference type="ARBA" id="ARBA00004127"/>
    </source>
</evidence>
<dbReference type="GO" id="GO:0006644">
    <property type="term" value="P:phospholipid metabolic process"/>
    <property type="evidence" value="ECO:0007669"/>
    <property type="project" value="EnsemblFungi"/>
</dbReference>
<comment type="subcellular location">
    <subcellularLocation>
        <location evidence="1">Endomembrane system</location>
        <topology evidence="1">Multi-pass membrane protein</topology>
    </subcellularLocation>
</comment>
<dbReference type="HOGENOM" id="CLU_132206_1_0_1"/>
<dbReference type="KEGG" id="kng:KNAG_0H02820"/>
<dbReference type="PANTHER" id="PTHR28144">
    <property type="entry name" value="ER MEMBRANE PROTEIN COMPLEX SUBUNIT 5"/>
    <property type="match status" value="1"/>
</dbReference>
<dbReference type="OMA" id="STHYHTD"/>
<dbReference type="EMBL" id="HE978321">
    <property type="protein sequence ID" value="CCK71697.1"/>
    <property type="molecule type" value="Genomic_DNA"/>
</dbReference>
<evidence type="ECO:0000313" key="7">
    <source>
        <dbReference type="EMBL" id="CCK71697.1"/>
    </source>
</evidence>
<dbReference type="RefSeq" id="XP_022465942.1">
    <property type="nucleotide sequence ID" value="XM_022609557.1"/>
</dbReference>
<dbReference type="GO" id="GO:0032977">
    <property type="term" value="F:membrane insertase activity"/>
    <property type="evidence" value="ECO:0007669"/>
    <property type="project" value="EnsemblFungi"/>
</dbReference>
<organism evidence="7 8">
    <name type="scientific">Huiozyma naganishii (strain ATCC MYA-139 / BCRC 22969 / CBS 8797 / KCTC 17520 / NBRC 10181 / NCYC 3082 / Yp74L-3)</name>
    <name type="common">Yeast</name>
    <name type="synonym">Kazachstania naganishii</name>
    <dbReference type="NCBI Taxonomy" id="1071383"/>
    <lineage>
        <taxon>Eukaryota</taxon>
        <taxon>Fungi</taxon>
        <taxon>Dikarya</taxon>
        <taxon>Ascomycota</taxon>
        <taxon>Saccharomycotina</taxon>
        <taxon>Saccharomycetes</taxon>
        <taxon>Saccharomycetales</taxon>
        <taxon>Saccharomycetaceae</taxon>
        <taxon>Huiozyma</taxon>
    </lineage>
</organism>
<reference evidence="7 8" key="1">
    <citation type="journal article" date="2011" name="Proc. Natl. Acad. Sci. U.S.A.">
        <title>Evolutionary erosion of yeast sex chromosomes by mating-type switching accidents.</title>
        <authorList>
            <person name="Gordon J.L."/>
            <person name="Armisen D."/>
            <person name="Proux-Wera E."/>
            <person name="Oheigeartaigh S.S."/>
            <person name="Byrne K.P."/>
            <person name="Wolfe K.H."/>
        </authorList>
    </citation>
    <scope>NUCLEOTIDE SEQUENCE [LARGE SCALE GENOMIC DNA]</scope>
    <source>
        <strain evidence="8">ATCC MYA-139 / BCRC 22969 / CBS 8797 / CCRC 22969 / KCTC 17520 / NBRC 10181 / NCYC 3082</strain>
    </source>
</reference>
<accession>J7S1W7</accession>
<evidence type="ECO:0008006" key="9">
    <source>
        <dbReference type="Google" id="ProtNLM"/>
    </source>
</evidence>